<accession>A0A069QKL8</accession>
<dbReference type="PROSITE" id="PS51257">
    <property type="entry name" value="PROKAR_LIPOPROTEIN"/>
    <property type="match status" value="1"/>
</dbReference>
<dbReference type="Proteomes" id="UP000027442">
    <property type="component" value="Unassembled WGS sequence"/>
</dbReference>
<protein>
    <recommendedName>
        <fullName evidence="4">Lipocalin-like domain-containing protein</fullName>
    </recommendedName>
</protein>
<dbReference type="HOGENOM" id="CLU_1853400_0_0_10"/>
<name>A0A069QKL8_HOYLO</name>
<comment type="caution">
    <text evidence="2">The sequence shown here is derived from an EMBL/GenBank/DDBJ whole genome shotgun (WGS) entry which is preliminary data.</text>
</comment>
<evidence type="ECO:0008006" key="4">
    <source>
        <dbReference type="Google" id="ProtNLM"/>
    </source>
</evidence>
<reference evidence="2 3" key="1">
    <citation type="submission" date="2013-08" db="EMBL/GenBank/DDBJ databases">
        <authorList>
            <person name="Weinstock G."/>
            <person name="Sodergren E."/>
            <person name="Wylie T."/>
            <person name="Fulton L."/>
            <person name="Fulton R."/>
            <person name="Fronick C."/>
            <person name="O'Laughlin M."/>
            <person name="Godfrey J."/>
            <person name="Miner T."/>
            <person name="Herter B."/>
            <person name="Appelbaum E."/>
            <person name="Cordes M."/>
            <person name="Lek S."/>
            <person name="Wollam A."/>
            <person name="Pepin K.H."/>
            <person name="Palsikar V.B."/>
            <person name="Mitreva M."/>
            <person name="Wilson R.K."/>
        </authorList>
    </citation>
    <scope>NUCLEOTIDE SEQUENCE [LARGE SCALE GENOMIC DNA]</scope>
    <source>
        <strain evidence="2 3">ATCC 15930</strain>
    </source>
</reference>
<keyword evidence="1" id="KW-0732">Signal</keyword>
<organism evidence="2 3">
    <name type="scientific">Hoylesella loescheii DSM 19665 = JCM 12249 = ATCC 15930</name>
    <dbReference type="NCBI Taxonomy" id="1122985"/>
    <lineage>
        <taxon>Bacteria</taxon>
        <taxon>Pseudomonadati</taxon>
        <taxon>Bacteroidota</taxon>
        <taxon>Bacteroidia</taxon>
        <taxon>Bacteroidales</taxon>
        <taxon>Prevotellaceae</taxon>
        <taxon>Hoylesella</taxon>
    </lineage>
</organism>
<gene>
    <name evidence="2" type="ORF">HMPREF1991_00728</name>
</gene>
<evidence type="ECO:0000313" key="2">
    <source>
        <dbReference type="EMBL" id="KDR53172.1"/>
    </source>
</evidence>
<keyword evidence="3" id="KW-1185">Reference proteome</keyword>
<feature type="signal peptide" evidence="1">
    <location>
        <begin position="1"/>
        <end position="27"/>
    </location>
</feature>
<feature type="chain" id="PRO_5001665543" description="Lipocalin-like domain-containing protein" evidence="1">
    <location>
        <begin position="28"/>
        <end position="138"/>
    </location>
</feature>
<evidence type="ECO:0000256" key="1">
    <source>
        <dbReference type="SAM" id="SignalP"/>
    </source>
</evidence>
<dbReference type="EMBL" id="JNGW01000024">
    <property type="protein sequence ID" value="KDR53172.1"/>
    <property type="molecule type" value="Genomic_DNA"/>
</dbReference>
<evidence type="ECO:0000313" key="3">
    <source>
        <dbReference type="Proteomes" id="UP000027442"/>
    </source>
</evidence>
<sequence length="138" mass="15459">MKKKLFYFVFVALTAMTAGLLSLTSCSKDDEKKEEIDPVAELKAKFVGEWNFVGSYDTSGKRIDDITVEIHRVFEADGTHKGIVAGKYSNTTGWDVEVKGSERILRMGTLVMRILNISANTFEITSSEGSYDLYVRTK</sequence>
<dbReference type="PATRIC" id="fig|1122985.7.peg.755"/>
<dbReference type="RefSeq" id="WP_018968270.1">
    <property type="nucleotide sequence ID" value="NZ_KB899224.1"/>
</dbReference>
<proteinExistence type="predicted"/>
<dbReference type="AlphaFoldDB" id="A0A069QKL8"/>